<accession>A0A846M109</accession>
<dbReference type="EMBL" id="JAASQR010000001">
    <property type="protein sequence ID" value="NIJ15719.1"/>
    <property type="molecule type" value="Genomic_DNA"/>
</dbReference>
<name>A0A846M109_9SPHN</name>
<feature type="signal peptide" evidence="3">
    <location>
        <begin position="1"/>
        <end position="21"/>
    </location>
</feature>
<keyword evidence="3" id="KW-0732">Signal</keyword>
<dbReference type="PANTHER" id="PTHR48125">
    <property type="entry name" value="LP07818P1"/>
    <property type="match status" value="1"/>
</dbReference>
<sequence length="397" mass="41682">MMSHPALIVILPLLLATPALAQQQDAADPVFTLPRTGQPQADPNRQGPELDVYRGAPVQLPPPPVTVPTITPPPPVVQPPQPPQPSTDTPPAGERQRPAARPAPPATAPSQPTPEQDTAPNEPPPIVQPPLPTPQAEPAAPAPPVDASPQQPNDGFPWIWAVGALALLAGAIGAARLLRRKGSDDAGTLDANAEEETSALPIAEPQPAPPPKAPPQPPAPAPPTGPRPWIDLTMEVRGARLSLMGATIDYVLTLHNRGDRPAEDILIRSLIANADNDQQASLQQFFAGSTGLPTHSVVSVMAGESHSVKGELRLLPDQIAPLRMEGRTLLIPLAAFDVQYRWTGEQGAPGSGRTGRAFIIGQEKSPPADRLAPFRADLGPRQFPTPGSRATALTLSS</sequence>
<dbReference type="RefSeq" id="WP_167302348.1">
    <property type="nucleotide sequence ID" value="NZ_JAASQR010000001.1"/>
</dbReference>
<keyword evidence="5" id="KW-1185">Reference proteome</keyword>
<gene>
    <name evidence="4" type="ORF">FHS54_000668</name>
</gene>
<dbReference type="AlphaFoldDB" id="A0A846M109"/>
<feature type="region of interest" description="Disordered" evidence="1">
    <location>
        <begin position="31"/>
        <end position="152"/>
    </location>
</feature>
<reference evidence="4 5" key="1">
    <citation type="submission" date="2020-03" db="EMBL/GenBank/DDBJ databases">
        <title>Genomic Encyclopedia of Type Strains, Phase IV (KMG-IV): sequencing the most valuable type-strain genomes for metagenomic binning, comparative biology and taxonomic classification.</title>
        <authorList>
            <person name="Goeker M."/>
        </authorList>
    </citation>
    <scope>NUCLEOTIDE SEQUENCE [LARGE SCALE GENOMIC DNA]</scope>
    <source>
        <strain evidence="4 5">DSM 21299</strain>
    </source>
</reference>
<keyword evidence="2" id="KW-0812">Transmembrane</keyword>
<feature type="chain" id="PRO_5032691714" evidence="3">
    <location>
        <begin position="22"/>
        <end position="397"/>
    </location>
</feature>
<evidence type="ECO:0000313" key="4">
    <source>
        <dbReference type="EMBL" id="NIJ15719.1"/>
    </source>
</evidence>
<evidence type="ECO:0000313" key="5">
    <source>
        <dbReference type="Proteomes" id="UP000576821"/>
    </source>
</evidence>
<comment type="caution">
    <text evidence="4">The sequence shown here is derived from an EMBL/GenBank/DDBJ whole genome shotgun (WGS) entry which is preliminary data.</text>
</comment>
<dbReference type="PANTHER" id="PTHR48125:SF12">
    <property type="entry name" value="AT HOOK TRANSCRIPTION FACTOR FAMILY-RELATED"/>
    <property type="match status" value="1"/>
</dbReference>
<evidence type="ECO:0000256" key="3">
    <source>
        <dbReference type="SAM" id="SignalP"/>
    </source>
</evidence>
<evidence type="ECO:0000256" key="1">
    <source>
        <dbReference type="SAM" id="MobiDB-lite"/>
    </source>
</evidence>
<feature type="region of interest" description="Disordered" evidence="1">
    <location>
        <begin position="191"/>
        <end position="229"/>
    </location>
</feature>
<proteinExistence type="predicted"/>
<protein>
    <submittedName>
        <fullName evidence="4">Uncharacterized protein</fullName>
    </submittedName>
</protein>
<keyword evidence="2" id="KW-0472">Membrane</keyword>
<feature type="region of interest" description="Disordered" evidence="1">
    <location>
        <begin position="365"/>
        <end position="397"/>
    </location>
</feature>
<feature type="transmembrane region" description="Helical" evidence="2">
    <location>
        <begin position="158"/>
        <end position="178"/>
    </location>
</feature>
<feature type="compositionally biased region" description="Pro residues" evidence="1">
    <location>
        <begin position="204"/>
        <end position="226"/>
    </location>
</feature>
<organism evidence="4 5">
    <name type="scientific">Sphingobium vermicomposti</name>
    <dbReference type="NCBI Taxonomy" id="529005"/>
    <lineage>
        <taxon>Bacteria</taxon>
        <taxon>Pseudomonadati</taxon>
        <taxon>Pseudomonadota</taxon>
        <taxon>Alphaproteobacteria</taxon>
        <taxon>Sphingomonadales</taxon>
        <taxon>Sphingomonadaceae</taxon>
        <taxon>Sphingobium</taxon>
    </lineage>
</organism>
<feature type="compositionally biased region" description="Pro residues" evidence="1">
    <location>
        <begin position="59"/>
        <end position="85"/>
    </location>
</feature>
<keyword evidence="2" id="KW-1133">Transmembrane helix</keyword>
<feature type="compositionally biased region" description="Pro residues" evidence="1">
    <location>
        <begin position="121"/>
        <end position="146"/>
    </location>
</feature>
<evidence type="ECO:0000256" key="2">
    <source>
        <dbReference type="SAM" id="Phobius"/>
    </source>
</evidence>
<dbReference type="Proteomes" id="UP000576821">
    <property type="component" value="Unassembled WGS sequence"/>
</dbReference>